<dbReference type="InterPro" id="IPR045584">
    <property type="entry name" value="Pilin-like"/>
</dbReference>
<evidence type="ECO:0000256" key="1">
    <source>
        <dbReference type="SAM" id="Phobius"/>
    </source>
</evidence>
<keyword evidence="1" id="KW-0472">Membrane</keyword>
<dbReference type="Pfam" id="PF07963">
    <property type="entry name" value="N_methyl"/>
    <property type="match status" value="1"/>
</dbReference>
<dbReference type="Proteomes" id="UP000177062">
    <property type="component" value="Unassembled WGS sequence"/>
</dbReference>
<name>A0A1G1YXM4_9BACT</name>
<proteinExistence type="predicted"/>
<evidence type="ECO:0008006" key="4">
    <source>
        <dbReference type="Google" id="ProtNLM"/>
    </source>
</evidence>
<sequence>MLISDFLAWLKRVTPGKGDGFTLFEILIVVGIISILSTVLLGYSQRNGVIIQLASNQAKLQSLLSRAKALSIQTYFEGPGEGENVCAHGVGVEGQEAYIFQLWGDSCPGPEIGSPSDAWMGGYECRGSTELREERLAGELDSINFENKLVEIDEGESNLTCVIFIPPDPVVKINGGEESASVVIRGKDDTGSLGITVTKDGKIELFK</sequence>
<dbReference type="EMBL" id="MHIT01000007">
    <property type="protein sequence ID" value="OGY57093.1"/>
    <property type="molecule type" value="Genomic_DNA"/>
</dbReference>
<dbReference type="SUPFAM" id="SSF54523">
    <property type="entry name" value="Pili subunits"/>
    <property type="match status" value="1"/>
</dbReference>
<organism evidence="2 3">
    <name type="scientific">Candidatus Colwellbacteria bacterium RBG_13_48_8</name>
    <dbReference type="NCBI Taxonomy" id="1797685"/>
    <lineage>
        <taxon>Bacteria</taxon>
        <taxon>Candidatus Colwelliibacteriota</taxon>
    </lineage>
</organism>
<dbReference type="AlphaFoldDB" id="A0A1G1YXM4"/>
<evidence type="ECO:0000313" key="2">
    <source>
        <dbReference type="EMBL" id="OGY57093.1"/>
    </source>
</evidence>
<keyword evidence="1" id="KW-1133">Transmembrane helix</keyword>
<keyword evidence="1" id="KW-0812">Transmembrane</keyword>
<feature type="transmembrane region" description="Helical" evidence="1">
    <location>
        <begin position="20"/>
        <end position="43"/>
    </location>
</feature>
<dbReference type="InterPro" id="IPR012902">
    <property type="entry name" value="N_methyl_site"/>
</dbReference>
<dbReference type="NCBIfam" id="TIGR02532">
    <property type="entry name" value="IV_pilin_GFxxxE"/>
    <property type="match status" value="1"/>
</dbReference>
<gene>
    <name evidence="2" type="ORF">A2Y84_00360</name>
</gene>
<accession>A0A1G1YXM4</accession>
<evidence type="ECO:0000313" key="3">
    <source>
        <dbReference type="Proteomes" id="UP000177062"/>
    </source>
</evidence>
<comment type="caution">
    <text evidence="2">The sequence shown here is derived from an EMBL/GenBank/DDBJ whole genome shotgun (WGS) entry which is preliminary data.</text>
</comment>
<protein>
    <recommendedName>
        <fullName evidence="4">General secretion pathway GspH domain-containing protein</fullName>
    </recommendedName>
</protein>
<reference evidence="2 3" key="1">
    <citation type="journal article" date="2016" name="Nat. Commun.">
        <title>Thousands of microbial genomes shed light on interconnected biogeochemical processes in an aquifer system.</title>
        <authorList>
            <person name="Anantharaman K."/>
            <person name="Brown C.T."/>
            <person name="Hug L.A."/>
            <person name="Sharon I."/>
            <person name="Castelle C.J."/>
            <person name="Probst A.J."/>
            <person name="Thomas B.C."/>
            <person name="Singh A."/>
            <person name="Wilkins M.J."/>
            <person name="Karaoz U."/>
            <person name="Brodie E.L."/>
            <person name="Williams K.H."/>
            <person name="Hubbard S.S."/>
            <person name="Banfield J.F."/>
        </authorList>
    </citation>
    <scope>NUCLEOTIDE SEQUENCE [LARGE SCALE GENOMIC DNA]</scope>
</reference>